<organism evidence="1">
    <name type="scientific">Magallana gigas</name>
    <name type="common">Pacific oyster</name>
    <name type="synonym">Crassostrea gigas</name>
    <dbReference type="NCBI Taxonomy" id="29159"/>
    <lineage>
        <taxon>Eukaryota</taxon>
        <taxon>Metazoa</taxon>
        <taxon>Spiralia</taxon>
        <taxon>Lophotrochozoa</taxon>
        <taxon>Mollusca</taxon>
        <taxon>Bivalvia</taxon>
        <taxon>Autobranchia</taxon>
        <taxon>Pteriomorphia</taxon>
        <taxon>Ostreida</taxon>
        <taxon>Ostreoidea</taxon>
        <taxon>Ostreidae</taxon>
        <taxon>Magallana</taxon>
    </lineage>
</organism>
<accession>K1RP53</accession>
<gene>
    <name evidence="1" type="ORF">CGI_10020226</name>
</gene>
<dbReference type="HOGENOM" id="CLU_1504892_0_0_1"/>
<dbReference type="InParanoid" id="K1RP53"/>
<protein>
    <submittedName>
        <fullName evidence="1">Uncharacterized protein</fullName>
    </submittedName>
</protein>
<sequence>MDCKSRIEKAGIGRIQTHQMSENVNIKIGTIGDFTDKKCNLISKRKGRKTTPNGTTIWEAQPLVCFSESLHCFLNLALTDPRIVHKIGAATKVTKGRVLSSEYYDKLFDDNNREHVFLVKGIPGNFSKEDDSGSLVFTRSKDAQQTCVDVLGMVYGNKVTVYDDYDDDVERKNQCCPKC</sequence>
<evidence type="ECO:0000313" key="1">
    <source>
        <dbReference type="EMBL" id="EKC36161.1"/>
    </source>
</evidence>
<name>K1RP53_MAGGI</name>
<proteinExistence type="predicted"/>
<reference evidence="1" key="1">
    <citation type="journal article" date="2012" name="Nature">
        <title>The oyster genome reveals stress adaptation and complexity of shell formation.</title>
        <authorList>
            <person name="Zhang G."/>
            <person name="Fang X."/>
            <person name="Guo X."/>
            <person name="Li L."/>
            <person name="Luo R."/>
            <person name="Xu F."/>
            <person name="Yang P."/>
            <person name="Zhang L."/>
            <person name="Wang X."/>
            <person name="Qi H."/>
            <person name="Xiong Z."/>
            <person name="Que H."/>
            <person name="Xie Y."/>
            <person name="Holland P.W."/>
            <person name="Paps J."/>
            <person name="Zhu Y."/>
            <person name="Wu F."/>
            <person name="Chen Y."/>
            <person name="Wang J."/>
            <person name="Peng C."/>
            <person name="Meng J."/>
            <person name="Yang L."/>
            <person name="Liu J."/>
            <person name="Wen B."/>
            <person name="Zhang N."/>
            <person name="Huang Z."/>
            <person name="Zhu Q."/>
            <person name="Feng Y."/>
            <person name="Mount A."/>
            <person name="Hedgecock D."/>
            <person name="Xu Z."/>
            <person name="Liu Y."/>
            <person name="Domazet-Loso T."/>
            <person name="Du Y."/>
            <person name="Sun X."/>
            <person name="Zhang S."/>
            <person name="Liu B."/>
            <person name="Cheng P."/>
            <person name="Jiang X."/>
            <person name="Li J."/>
            <person name="Fan D."/>
            <person name="Wang W."/>
            <person name="Fu W."/>
            <person name="Wang T."/>
            <person name="Wang B."/>
            <person name="Zhang J."/>
            <person name="Peng Z."/>
            <person name="Li Y."/>
            <person name="Li N."/>
            <person name="Wang J."/>
            <person name="Chen M."/>
            <person name="He Y."/>
            <person name="Tan F."/>
            <person name="Song X."/>
            <person name="Zheng Q."/>
            <person name="Huang R."/>
            <person name="Yang H."/>
            <person name="Du X."/>
            <person name="Chen L."/>
            <person name="Yang M."/>
            <person name="Gaffney P.M."/>
            <person name="Wang S."/>
            <person name="Luo L."/>
            <person name="She Z."/>
            <person name="Ming Y."/>
            <person name="Huang W."/>
            <person name="Zhang S."/>
            <person name="Huang B."/>
            <person name="Zhang Y."/>
            <person name="Qu T."/>
            <person name="Ni P."/>
            <person name="Miao G."/>
            <person name="Wang J."/>
            <person name="Wang Q."/>
            <person name="Steinberg C.E."/>
            <person name="Wang H."/>
            <person name="Li N."/>
            <person name="Qian L."/>
            <person name="Zhang G."/>
            <person name="Li Y."/>
            <person name="Yang H."/>
            <person name="Liu X."/>
            <person name="Wang J."/>
            <person name="Yin Y."/>
            <person name="Wang J."/>
        </authorList>
    </citation>
    <scope>NUCLEOTIDE SEQUENCE [LARGE SCALE GENOMIC DNA]</scope>
    <source>
        <strain evidence="1">05x7-T-G4-1.051#20</strain>
    </source>
</reference>
<dbReference type="AlphaFoldDB" id="K1RP53"/>
<dbReference type="EMBL" id="JH821812">
    <property type="protein sequence ID" value="EKC36161.1"/>
    <property type="molecule type" value="Genomic_DNA"/>
</dbReference>